<evidence type="ECO:0000259" key="1">
    <source>
        <dbReference type="Pfam" id="PF13460"/>
    </source>
</evidence>
<dbReference type="RefSeq" id="WP_285661933.1">
    <property type="nucleotide sequence ID" value="NZ_BSTX01000001.1"/>
</dbReference>
<dbReference type="PANTHER" id="PTHR43162:SF1">
    <property type="entry name" value="PRESTALK A DIFFERENTIATION PROTEIN A"/>
    <property type="match status" value="1"/>
</dbReference>
<name>A0A9W6SI92_9ACTN</name>
<dbReference type="SUPFAM" id="SSF51735">
    <property type="entry name" value="NAD(P)-binding Rossmann-fold domains"/>
    <property type="match status" value="1"/>
</dbReference>
<organism evidence="2 3">
    <name type="scientific">Actinorhabdospora filicis</name>
    <dbReference type="NCBI Taxonomy" id="1785913"/>
    <lineage>
        <taxon>Bacteria</taxon>
        <taxon>Bacillati</taxon>
        <taxon>Actinomycetota</taxon>
        <taxon>Actinomycetes</taxon>
        <taxon>Micromonosporales</taxon>
        <taxon>Micromonosporaceae</taxon>
        <taxon>Actinorhabdospora</taxon>
    </lineage>
</organism>
<reference evidence="2" key="1">
    <citation type="submission" date="2023-03" db="EMBL/GenBank/DDBJ databases">
        <title>Actinorhabdospora filicis NBRC 111898.</title>
        <authorList>
            <person name="Ichikawa N."/>
            <person name="Sato H."/>
            <person name="Tonouchi N."/>
        </authorList>
    </citation>
    <scope>NUCLEOTIDE SEQUENCE</scope>
    <source>
        <strain evidence="2">NBRC 111898</strain>
    </source>
</reference>
<protein>
    <submittedName>
        <fullName evidence="2">Nucleotide-diphosphate-sugar epimerase</fullName>
    </submittedName>
</protein>
<dbReference type="InterPro" id="IPR051604">
    <property type="entry name" value="Ergot_Alk_Oxidoreductase"/>
</dbReference>
<keyword evidence="3" id="KW-1185">Reference proteome</keyword>
<dbReference type="Pfam" id="PF13460">
    <property type="entry name" value="NAD_binding_10"/>
    <property type="match status" value="1"/>
</dbReference>
<evidence type="ECO:0000313" key="2">
    <source>
        <dbReference type="EMBL" id="GLZ76773.1"/>
    </source>
</evidence>
<dbReference type="Proteomes" id="UP001165079">
    <property type="component" value="Unassembled WGS sequence"/>
</dbReference>
<dbReference type="InterPro" id="IPR016040">
    <property type="entry name" value="NAD(P)-bd_dom"/>
</dbReference>
<dbReference type="EMBL" id="BSTX01000001">
    <property type="protein sequence ID" value="GLZ76773.1"/>
    <property type="molecule type" value="Genomic_DNA"/>
</dbReference>
<comment type="caution">
    <text evidence="2">The sequence shown here is derived from an EMBL/GenBank/DDBJ whole genome shotgun (WGS) entry which is preliminary data.</text>
</comment>
<dbReference type="AlphaFoldDB" id="A0A9W6SI92"/>
<evidence type="ECO:0000313" key="3">
    <source>
        <dbReference type="Proteomes" id="UP001165079"/>
    </source>
</evidence>
<dbReference type="Gene3D" id="3.40.50.720">
    <property type="entry name" value="NAD(P)-binding Rossmann-like Domain"/>
    <property type="match status" value="1"/>
</dbReference>
<sequence>MTQPRILVTGATGKVGGALVAQLHAAGVPVRALVRGEAAFPASVETVRGDLGDPSSLDAALDGVDAVFLVWPFLSAAGASDVIDVIGEHARRVVYLSSAGVADAAEEPGEAITTFHAELERLIEASGLEWTALRPTGFAGNTLGWADEVRTTGVVRAPLANLARPLIHEADMAAVALKALTTDTLLAARPVITGPELVTQERQVALIAEAIGRPARFEEIGQAEAMAEMKAAGYPPELVDAVIPAQAKLLAEPEPVNDEVERITGSPARTFRQWAVDHAGDFR</sequence>
<proteinExistence type="predicted"/>
<accession>A0A9W6SI92</accession>
<feature type="domain" description="NAD(P)-binding" evidence="1">
    <location>
        <begin position="10"/>
        <end position="182"/>
    </location>
</feature>
<dbReference type="PANTHER" id="PTHR43162">
    <property type="match status" value="1"/>
</dbReference>
<dbReference type="InterPro" id="IPR036291">
    <property type="entry name" value="NAD(P)-bd_dom_sf"/>
</dbReference>
<gene>
    <name evidence="2" type="ORF">Afil01_15800</name>
</gene>